<evidence type="ECO:0008006" key="14">
    <source>
        <dbReference type="Google" id="ProtNLM"/>
    </source>
</evidence>
<feature type="domain" description="NADH:flavin oxidoreductase/NADH oxidase N-terminal" evidence="10">
    <location>
        <begin position="5"/>
        <end position="343"/>
    </location>
</feature>
<keyword evidence="6" id="KW-0479">Metal-binding</keyword>
<dbReference type="InterPro" id="IPR013785">
    <property type="entry name" value="Aldolase_TIM"/>
</dbReference>
<dbReference type="InterPro" id="IPR001155">
    <property type="entry name" value="OxRdtase_FMN_N"/>
</dbReference>
<gene>
    <name evidence="12" type="ORF">AKJ54_00030</name>
</gene>
<evidence type="ECO:0000259" key="10">
    <source>
        <dbReference type="Pfam" id="PF00724"/>
    </source>
</evidence>
<comment type="cofactor">
    <cofactor evidence="2">
        <name>[4Fe-4S] cluster</name>
        <dbReference type="ChEBI" id="CHEBI:49883"/>
    </cofactor>
</comment>
<keyword evidence="9" id="KW-0411">Iron-sulfur</keyword>
<comment type="caution">
    <text evidence="12">The sequence shown here is derived from an EMBL/GenBank/DDBJ whole genome shotgun (WGS) entry which is preliminary data.</text>
</comment>
<evidence type="ECO:0000313" key="12">
    <source>
        <dbReference type="EMBL" id="KXB07572.1"/>
    </source>
</evidence>
<evidence type="ECO:0000313" key="13">
    <source>
        <dbReference type="Proteomes" id="UP000070504"/>
    </source>
</evidence>
<comment type="similarity">
    <text evidence="3">In the N-terminal section; belongs to the NADH:flavin oxidoreductase/NADH oxidase family.</text>
</comment>
<dbReference type="EMBL" id="LHYH01000001">
    <property type="protein sequence ID" value="KXB07572.1"/>
    <property type="molecule type" value="Genomic_DNA"/>
</dbReference>
<accession>A0A133VM97</accession>
<dbReference type="Gene3D" id="3.20.20.70">
    <property type="entry name" value="Aldolase class I"/>
    <property type="match status" value="1"/>
</dbReference>
<dbReference type="GO" id="GO:0046872">
    <property type="term" value="F:metal ion binding"/>
    <property type="evidence" value="ECO:0007669"/>
    <property type="project" value="UniProtKB-KW"/>
</dbReference>
<evidence type="ECO:0000256" key="2">
    <source>
        <dbReference type="ARBA" id="ARBA00001966"/>
    </source>
</evidence>
<name>A0A133VM97_9EURY</name>
<dbReference type="Gene3D" id="3.40.50.720">
    <property type="entry name" value="NAD(P)-binding Rossmann-like Domain"/>
    <property type="match status" value="1"/>
</dbReference>
<dbReference type="InterPro" id="IPR036188">
    <property type="entry name" value="FAD/NAD-bd_sf"/>
</dbReference>
<dbReference type="InterPro" id="IPR051793">
    <property type="entry name" value="NADH:flavin_oxidoreductase"/>
</dbReference>
<dbReference type="PANTHER" id="PTHR42917:SF2">
    <property type="entry name" value="2,4-DIENOYL-COA REDUCTASE [(2E)-ENOYL-COA-PRODUCING]"/>
    <property type="match status" value="1"/>
</dbReference>
<evidence type="ECO:0000256" key="9">
    <source>
        <dbReference type="ARBA" id="ARBA00023014"/>
    </source>
</evidence>
<dbReference type="SUPFAM" id="SSF51905">
    <property type="entry name" value="FAD/NAD(P)-binding domain"/>
    <property type="match status" value="1"/>
</dbReference>
<evidence type="ECO:0000256" key="6">
    <source>
        <dbReference type="ARBA" id="ARBA00022723"/>
    </source>
</evidence>
<evidence type="ECO:0000256" key="1">
    <source>
        <dbReference type="ARBA" id="ARBA00001917"/>
    </source>
</evidence>
<dbReference type="AlphaFoldDB" id="A0A133VM97"/>
<organism evidence="12 13">
    <name type="scientific">candidate division MSBL1 archaeon SCGC-AAA382K21</name>
    <dbReference type="NCBI Taxonomy" id="1698283"/>
    <lineage>
        <taxon>Archaea</taxon>
        <taxon>Methanobacteriati</taxon>
        <taxon>Methanobacteriota</taxon>
        <taxon>candidate division MSBL1</taxon>
    </lineage>
</organism>
<keyword evidence="13" id="KW-1185">Reference proteome</keyword>
<dbReference type="PRINTS" id="PR00469">
    <property type="entry name" value="PNDRDTASEII"/>
</dbReference>
<evidence type="ECO:0000256" key="3">
    <source>
        <dbReference type="ARBA" id="ARBA00011048"/>
    </source>
</evidence>
<evidence type="ECO:0000256" key="7">
    <source>
        <dbReference type="ARBA" id="ARBA00023002"/>
    </source>
</evidence>
<dbReference type="PRINTS" id="PR00368">
    <property type="entry name" value="FADPNR"/>
</dbReference>
<evidence type="ECO:0000259" key="11">
    <source>
        <dbReference type="Pfam" id="PF07992"/>
    </source>
</evidence>
<dbReference type="CDD" id="cd02803">
    <property type="entry name" value="OYE_like_FMN_family"/>
    <property type="match status" value="1"/>
</dbReference>
<proteinExistence type="inferred from homology"/>
<dbReference type="GO" id="GO:0051536">
    <property type="term" value="F:iron-sulfur cluster binding"/>
    <property type="evidence" value="ECO:0007669"/>
    <property type="project" value="UniProtKB-KW"/>
</dbReference>
<evidence type="ECO:0000256" key="4">
    <source>
        <dbReference type="ARBA" id="ARBA00022630"/>
    </source>
</evidence>
<keyword evidence="8" id="KW-0408">Iron</keyword>
<dbReference type="Pfam" id="PF07992">
    <property type="entry name" value="Pyr_redox_2"/>
    <property type="match status" value="1"/>
</dbReference>
<dbReference type="Pfam" id="PF00724">
    <property type="entry name" value="Oxidored_FMN"/>
    <property type="match status" value="1"/>
</dbReference>
<evidence type="ECO:0000256" key="5">
    <source>
        <dbReference type="ARBA" id="ARBA00022643"/>
    </source>
</evidence>
<keyword evidence="7" id="KW-0560">Oxidoreductase</keyword>
<dbReference type="SUPFAM" id="SSF51395">
    <property type="entry name" value="FMN-linked oxidoreductases"/>
    <property type="match status" value="1"/>
</dbReference>
<dbReference type="PANTHER" id="PTHR42917">
    <property type="entry name" value="2,4-DIENOYL-COA REDUCTASE"/>
    <property type="match status" value="1"/>
</dbReference>
<dbReference type="GO" id="GO:0016491">
    <property type="term" value="F:oxidoreductase activity"/>
    <property type="evidence" value="ECO:0007669"/>
    <property type="project" value="UniProtKB-KW"/>
</dbReference>
<evidence type="ECO:0000256" key="8">
    <source>
        <dbReference type="ARBA" id="ARBA00023004"/>
    </source>
</evidence>
<comment type="cofactor">
    <cofactor evidence="1">
        <name>FMN</name>
        <dbReference type="ChEBI" id="CHEBI:58210"/>
    </cofactor>
</comment>
<dbReference type="GO" id="GO:0010181">
    <property type="term" value="F:FMN binding"/>
    <property type="evidence" value="ECO:0007669"/>
    <property type="project" value="InterPro"/>
</dbReference>
<keyword evidence="5" id="KW-0288">FMN</keyword>
<protein>
    <recommendedName>
        <fullName evidence="14">NADH:flavin oxidoreductase</fullName>
    </recommendedName>
</protein>
<sequence>MVSPFDPIQIGNFEVKNRFVLAPMSSRLVRPDGSVFEKTLKYYGERAKGGAGMIVTGYASIDEDRSIPALSMLGAHSSHLNAGLNELAEIIKLNGAKSILQIAHGGRQSTPETIPSGKTPVGPSNVPVPILGEELGRENYCEVLTVDQIEKIIEDFGAAAERGKFSGFDGVEIHGAHGYLVHSFLSPYTNRRNDLYGGDFEGRARFPLEVLDEVKSRADKNFAVGYRMSAKDFIEGGLELDESKKFASELEERGVDYIHVSASMYETYNHQSAPMYMEQGNLVHPAEGIKEVVDVPVITVGAIKRPEMVEEIVREGKADMVALGRALIADPYFPKKMKEDRAEDIRPCIRCNECLRLAWMGRYQRCAVNFRAGREDRIERDIEKTDEPKKVMVCGGGPAGMEAALRAARMGHNVYLYEKEDRLGGHLVNSSSPEIKRDLKDLIDFYVYSLDEAGVNVIENKEVTRKTVKELDPDVLVVAVGSEYRLPPIPGVERENVATAIDVYSGRYQPSDDVVVVGGGMVGSELAIHLSTSKEERKVTLVEMFEKIAEECDPISKLAIKEMLGDVDILTKTKVVKIDEEGVLLEDEKGEMNKLKTNDVIFATGLASKKEVARDLDGIVSDTSVIGDAKEPRKILDAVWEGFETAYYEI</sequence>
<keyword evidence="4" id="KW-0285">Flavoprotein</keyword>
<dbReference type="Gene3D" id="3.50.50.60">
    <property type="entry name" value="FAD/NAD(P)-binding domain"/>
    <property type="match status" value="1"/>
</dbReference>
<reference evidence="12 13" key="1">
    <citation type="journal article" date="2016" name="Sci. Rep.">
        <title>Metabolic traits of an uncultured archaeal lineage -MSBL1- from brine pools of the Red Sea.</title>
        <authorList>
            <person name="Mwirichia R."/>
            <person name="Alam I."/>
            <person name="Rashid M."/>
            <person name="Vinu M."/>
            <person name="Ba-Alawi W."/>
            <person name="Anthony Kamau A."/>
            <person name="Kamanda Ngugi D."/>
            <person name="Goker M."/>
            <person name="Klenk H.P."/>
            <person name="Bajic V."/>
            <person name="Stingl U."/>
        </authorList>
    </citation>
    <scope>NUCLEOTIDE SEQUENCE [LARGE SCALE GENOMIC DNA]</scope>
    <source>
        <strain evidence="12">SCGC-AAA382K21</strain>
    </source>
</reference>
<feature type="domain" description="FAD/NAD(P)-binding" evidence="11">
    <location>
        <begin position="389"/>
        <end position="614"/>
    </location>
</feature>
<dbReference type="Proteomes" id="UP000070504">
    <property type="component" value="Unassembled WGS sequence"/>
</dbReference>
<dbReference type="InterPro" id="IPR023753">
    <property type="entry name" value="FAD/NAD-binding_dom"/>
</dbReference>